<evidence type="ECO:0000313" key="2">
    <source>
        <dbReference type="Proteomes" id="UP000596661"/>
    </source>
</evidence>
<dbReference type="Proteomes" id="UP000596661">
    <property type="component" value="Chromosome 6"/>
</dbReference>
<dbReference type="EnsemblPlants" id="novel_model_4725_5bd9a17a">
    <property type="protein sequence ID" value="cds.novel_model_4725_5bd9a17a"/>
    <property type="gene ID" value="novel_gene_2471_5bd9a17a"/>
</dbReference>
<reference evidence="1" key="2">
    <citation type="submission" date="2021-03" db="UniProtKB">
        <authorList>
            <consortium name="EnsemblPlants"/>
        </authorList>
    </citation>
    <scope>IDENTIFICATION</scope>
</reference>
<reference evidence="1" key="1">
    <citation type="submission" date="2018-11" db="EMBL/GenBank/DDBJ databases">
        <authorList>
            <person name="Grassa J C."/>
        </authorList>
    </citation>
    <scope>NUCLEOTIDE SEQUENCE [LARGE SCALE GENOMIC DNA]</scope>
</reference>
<keyword evidence="2" id="KW-1185">Reference proteome</keyword>
<proteinExistence type="predicted"/>
<evidence type="ECO:0000313" key="1">
    <source>
        <dbReference type="EnsemblPlants" id="cds.novel_model_4725_5bd9a17a"/>
    </source>
</evidence>
<organism evidence="1 2">
    <name type="scientific">Cannabis sativa</name>
    <name type="common">Hemp</name>
    <name type="synonym">Marijuana</name>
    <dbReference type="NCBI Taxonomy" id="3483"/>
    <lineage>
        <taxon>Eukaryota</taxon>
        <taxon>Viridiplantae</taxon>
        <taxon>Streptophyta</taxon>
        <taxon>Embryophyta</taxon>
        <taxon>Tracheophyta</taxon>
        <taxon>Spermatophyta</taxon>
        <taxon>Magnoliopsida</taxon>
        <taxon>eudicotyledons</taxon>
        <taxon>Gunneridae</taxon>
        <taxon>Pentapetalae</taxon>
        <taxon>rosids</taxon>
        <taxon>fabids</taxon>
        <taxon>Rosales</taxon>
        <taxon>Cannabaceae</taxon>
        <taxon>Cannabis</taxon>
    </lineage>
</organism>
<dbReference type="AlphaFoldDB" id="A0A803R3Q2"/>
<dbReference type="EMBL" id="UZAU01000558">
    <property type="status" value="NOT_ANNOTATED_CDS"/>
    <property type="molecule type" value="Genomic_DNA"/>
</dbReference>
<dbReference type="Gramene" id="novel_model_4725_5bd9a17a">
    <property type="protein sequence ID" value="cds.novel_model_4725_5bd9a17a"/>
    <property type="gene ID" value="novel_gene_2471_5bd9a17a"/>
</dbReference>
<protein>
    <submittedName>
        <fullName evidence="1">Uncharacterized protein</fullName>
    </submittedName>
</protein>
<accession>A0A803R3Q2</accession>
<sequence>MNFFFKKKWRRSLNYTCSSIDGHGRRRWNIEQYPWSMKMEPVLAFVVDRWVLVVGEEGYFTFSLF</sequence>
<name>A0A803R3Q2_CANSA</name>